<dbReference type="PANTHER" id="PTHR33119:SF1">
    <property type="entry name" value="FE2OG DIOXYGENASE DOMAIN-CONTAINING PROTEIN"/>
    <property type="match status" value="1"/>
</dbReference>
<dbReference type="AlphaFoldDB" id="A0AAV9UEQ0"/>
<comment type="caution">
    <text evidence="3">The sequence shown here is derived from an EMBL/GenBank/DDBJ whole genome shotgun (WGS) entry which is preliminary data.</text>
</comment>
<feature type="compositionally biased region" description="Pro residues" evidence="1">
    <location>
        <begin position="681"/>
        <end position="693"/>
    </location>
</feature>
<keyword evidence="4" id="KW-1185">Reference proteome</keyword>
<sequence>MYGVHLKTCFKFDQLTTRELFLRRVSVAFREIQGWDSKLDDPVFIADWLKKFLDEVKTGDGGGEKYGVKVPVWVCEDFRFWKGEVEEFRRFKEGGGGVEGGDYGVWKMEGVLSEEERKRVIDATATLEPSPDTIIPTESYLYDGWPSSPHSILDPSLNPAIYGKTLIYSSESNSYTPFLLRRHTKPYNQETYHIPTDFQISSSGKTKILGYINNLVDVGHAEVFHPVFEGLFEKFVGLFGYSLAESAEGSWWRSKCRKRELERGYDGYPNASVRSSPEDGWHRPDMRILKHVYERKLEEMLGQIKSGEEDVKVGFFGEGAVYDYDCAIGKEENVLVGDKWEFVKRGWWRPPEEVGEGIKGRTVKVFVRVFSMVVPPGEEGVEGGDWTLTGTLNERVVATGVYCYSRENVTDPRLRLRRNNFSTLHWKPQPQEVEGVPILENRAFVFSGNYEYKMPHLKLVDDKKPGHLKMVMFHLCDPDFGELLSTQDIIPQQPGLYEKILRSSSLGTLPEDIFSLILEYLPLPTKEPPNIDVSKISRIPKKPTDTTISSRRHRPQVVGQHIGYPPENYIPELGIGQPFTGLDADPRDLELYATIMPGSSYNVFDSPGMGNSYLDRHFQAHAAPLSRPEVVVKDEEIAKIKKCFTGPPAPVPPPVPVGRLGFLKKGEVVGLRRVKREEKFPPPPPPPPPGWRP</sequence>
<dbReference type="InterPro" id="IPR025340">
    <property type="entry name" value="DUF4246"/>
</dbReference>
<dbReference type="Pfam" id="PF14033">
    <property type="entry name" value="DUF4246"/>
    <property type="match status" value="1"/>
</dbReference>
<evidence type="ECO:0000313" key="4">
    <source>
        <dbReference type="Proteomes" id="UP001373714"/>
    </source>
</evidence>
<feature type="region of interest" description="Disordered" evidence="1">
    <location>
        <begin position="673"/>
        <end position="693"/>
    </location>
</feature>
<name>A0AAV9UEQ0_9PEZI</name>
<evidence type="ECO:0000313" key="3">
    <source>
        <dbReference type="EMBL" id="KAK6340137.1"/>
    </source>
</evidence>
<reference evidence="3 4" key="1">
    <citation type="submission" date="2019-10" db="EMBL/GenBank/DDBJ databases">
        <authorList>
            <person name="Palmer J.M."/>
        </authorList>
    </citation>
    <scope>NUCLEOTIDE SEQUENCE [LARGE SCALE GENOMIC DNA]</scope>
    <source>
        <strain evidence="3 4">TWF730</strain>
    </source>
</reference>
<dbReference type="Proteomes" id="UP001373714">
    <property type="component" value="Unassembled WGS sequence"/>
</dbReference>
<accession>A0AAV9UEQ0</accession>
<evidence type="ECO:0000256" key="1">
    <source>
        <dbReference type="SAM" id="MobiDB-lite"/>
    </source>
</evidence>
<feature type="domain" description="DUF4246" evidence="2">
    <location>
        <begin position="102"/>
        <end position="496"/>
    </location>
</feature>
<organism evidence="3 4">
    <name type="scientific">Orbilia blumenaviensis</name>
    <dbReference type="NCBI Taxonomy" id="1796055"/>
    <lineage>
        <taxon>Eukaryota</taxon>
        <taxon>Fungi</taxon>
        <taxon>Dikarya</taxon>
        <taxon>Ascomycota</taxon>
        <taxon>Pezizomycotina</taxon>
        <taxon>Orbiliomycetes</taxon>
        <taxon>Orbiliales</taxon>
        <taxon>Orbiliaceae</taxon>
        <taxon>Orbilia</taxon>
    </lineage>
</organism>
<gene>
    <name evidence="3" type="ORF">TWF730_001908</name>
</gene>
<dbReference type="InterPro" id="IPR049192">
    <property type="entry name" value="DUF4246_C"/>
</dbReference>
<evidence type="ECO:0000259" key="2">
    <source>
        <dbReference type="Pfam" id="PF14033"/>
    </source>
</evidence>
<dbReference type="PANTHER" id="PTHR33119">
    <property type="entry name" value="IFI3P"/>
    <property type="match status" value="1"/>
</dbReference>
<dbReference type="EMBL" id="JAVHNS010000011">
    <property type="protein sequence ID" value="KAK6340137.1"/>
    <property type="molecule type" value="Genomic_DNA"/>
</dbReference>
<protein>
    <recommendedName>
        <fullName evidence="2">DUF4246 domain-containing protein</fullName>
    </recommendedName>
</protein>
<proteinExistence type="predicted"/>